<evidence type="ECO:0000259" key="8">
    <source>
        <dbReference type="PROSITE" id="PS50940"/>
    </source>
</evidence>
<dbReference type="Proteomes" id="UP000789390">
    <property type="component" value="Unassembled WGS sequence"/>
</dbReference>
<feature type="domain" description="Chitin-binding type-2" evidence="8">
    <location>
        <begin position="55"/>
        <end position="111"/>
    </location>
</feature>
<gene>
    <name evidence="9" type="ORF">DGAL_LOCUS6762</name>
</gene>
<evidence type="ECO:0000256" key="3">
    <source>
        <dbReference type="ARBA" id="ARBA00022737"/>
    </source>
</evidence>
<dbReference type="SMART" id="SM00494">
    <property type="entry name" value="ChtBD2"/>
    <property type="match status" value="2"/>
</dbReference>
<evidence type="ECO:0000313" key="9">
    <source>
        <dbReference type="EMBL" id="CAH0104050.1"/>
    </source>
</evidence>
<accession>A0A8J2RM12</accession>
<dbReference type="GO" id="GO:0008061">
    <property type="term" value="F:chitin binding"/>
    <property type="evidence" value="ECO:0007669"/>
    <property type="project" value="UniProtKB-KW"/>
</dbReference>
<proteinExistence type="predicted"/>
<reference evidence="9" key="1">
    <citation type="submission" date="2021-11" db="EMBL/GenBank/DDBJ databases">
        <authorList>
            <person name="Schell T."/>
        </authorList>
    </citation>
    <scope>NUCLEOTIDE SEQUENCE</scope>
    <source>
        <strain evidence="9">M5</strain>
    </source>
</reference>
<feature type="compositionally biased region" description="Low complexity" evidence="6">
    <location>
        <begin position="151"/>
        <end position="160"/>
    </location>
</feature>
<name>A0A8J2RM12_9CRUS</name>
<dbReference type="PANTHER" id="PTHR23301:SF0">
    <property type="entry name" value="CHITIN-BINDING TYPE-2 DOMAIN-CONTAINING PROTEIN-RELATED"/>
    <property type="match status" value="1"/>
</dbReference>
<feature type="compositionally biased region" description="Low complexity" evidence="6">
    <location>
        <begin position="117"/>
        <end position="144"/>
    </location>
</feature>
<dbReference type="InterPro" id="IPR002557">
    <property type="entry name" value="Chitin-bd_dom"/>
</dbReference>
<evidence type="ECO:0000256" key="1">
    <source>
        <dbReference type="ARBA" id="ARBA00022669"/>
    </source>
</evidence>
<feature type="signal peptide" evidence="7">
    <location>
        <begin position="1"/>
        <end position="24"/>
    </location>
</feature>
<dbReference type="PROSITE" id="PS50940">
    <property type="entry name" value="CHIT_BIND_II"/>
    <property type="match status" value="2"/>
</dbReference>
<dbReference type="SUPFAM" id="SSF57625">
    <property type="entry name" value="Invertebrate chitin-binding proteins"/>
    <property type="match status" value="2"/>
</dbReference>
<evidence type="ECO:0000256" key="5">
    <source>
        <dbReference type="ARBA" id="ARBA00023180"/>
    </source>
</evidence>
<keyword evidence="5" id="KW-0325">Glycoprotein</keyword>
<keyword evidence="10" id="KW-1185">Reference proteome</keyword>
<protein>
    <recommendedName>
        <fullName evidence="8">Chitin-binding type-2 domain-containing protein</fullName>
    </recommendedName>
</protein>
<evidence type="ECO:0000256" key="4">
    <source>
        <dbReference type="ARBA" id="ARBA00023157"/>
    </source>
</evidence>
<feature type="domain" description="Chitin-binding type-2" evidence="8">
    <location>
        <begin position="192"/>
        <end position="251"/>
    </location>
</feature>
<dbReference type="AlphaFoldDB" id="A0A8J2RM12"/>
<keyword evidence="4" id="KW-1015">Disulfide bond</keyword>
<dbReference type="GO" id="GO:0005576">
    <property type="term" value="C:extracellular region"/>
    <property type="evidence" value="ECO:0007669"/>
    <property type="project" value="InterPro"/>
</dbReference>
<sequence length="253" mass="27030">MKVTGRILFAFVVYLLCLRAEVLSRQFAIDSGVNDIEDISRELFIWKAADTTVAPFVCPGSGNYPVPGQECTNAYYSCGSGNPVLSYCPGASVFEPTTLICTSSSNAPCKNITNTTTTTTTETTPWTTLETSTESTLDTEPPTTDNHDQSTTESTSVSTIKSTTTVNSTVSTVTTQKSTTETTTVNSTEYIPFVCPGSTPNGIYPNPNNCKTFYLCSNGIAYLYDCPSNLVFNPATGNCDYGENVSGPCGSTH</sequence>
<evidence type="ECO:0000256" key="7">
    <source>
        <dbReference type="SAM" id="SignalP"/>
    </source>
</evidence>
<keyword evidence="1" id="KW-0147">Chitin-binding</keyword>
<comment type="caution">
    <text evidence="9">The sequence shown here is derived from an EMBL/GenBank/DDBJ whole genome shotgun (WGS) entry which is preliminary data.</text>
</comment>
<keyword evidence="3" id="KW-0677">Repeat</keyword>
<dbReference type="Gene3D" id="2.170.140.10">
    <property type="entry name" value="Chitin binding domain"/>
    <property type="match status" value="2"/>
</dbReference>
<dbReference type="OrthoDB" id="6358525at2759"/>
<evidence type="ECO:0000256" key="2">
    <source>
        <dbReference type="ARBA" id="ARBA00022729"/>
    </source>
</evidence>
<dbReference type="InterPro" id="IPR036508">
    <property type="entry name" value="Chitin-bd_dom_sf"/>
</dbReference>
<evidence type="ECO:0000256" key="6">
    <source>
        <dbReference type="SAM" id="MobiDB-lite"/>
    </source>
</evidence>
<feature type="region of interest" description="Disordered" evidence="6">
    <location>
        <begin position="117"/>
        <end position="160"/>
    </location>
</feature>
<dbReference type="InterPro" id="IPR051940">
    <property type="entry name" value="Chitin_bind-dev_reg"/>
</dbReference>
<dbReference type="PANTHER" id="PTHR23301">
    <property type="entry name" value="CHITIN BINDING PERITROPHIN-A"/>
    <property type="match status" value="1"/>
</dbReference>
<organism evidence="9 10">
    <name type="scientific">Daphnia galeata</name>
    <dbReference type="NCBI Taxonomy" id="27404"/>
    <lineage>
        <taxon>Eukaryota</taxon>
        <taxon>Metazoa</taxon>
        <taxon>Ecdysozoa</taxon>
        <taxon>Arthropoda</taxon>
        <taxon>Crustacea</taxon>
        <taxon>Branchiopoda</taxon>
        <taxon>Diplostraca</taxon>
        <taxon>Cladocera</taxon>
        <taxon>Anomopoda</taxon>
        <taxon>Daphniidae</taxon>
        <taxon>Daphnia</taxon>
    </lineage>
</organism>
<keyword evidence="2 7" id="KW-0732">Signal</keyword>
<dbReference type="Pfam" id="PF01607">
    <property type="entry name" value="CBM_14"/>
    <property type="match status" value="2"/>
</dbReference>
<dbReference type="EMBL" id="CAKKLH010000124">
    <property type="protein sequence ID" value="CAH0104050.1"/>
    <property type="molecule type" value="Genomic_DNA"/>
</dbReference>
<evidence type="ECO:0000313" key="10">
    <source>
        <dbReference type="Proteomes" id="UP000789390"/>
    </source>
</evidence>
<feature type="chain" id="PRO_5035254792" description="Chitin-binding type-2 domain-containing protein" evidence="7">
    <location>
        <begin position="25"/>
        <end position="253"/>
    </location>
</feature>